<dbReference type="Pfam" id="PF01764">
    <property type="entry name" value="Lipase_3"/>
    <property type="match status" value="1"/>
</dbReference>
<accession>A0A6P1W6J8</accession>
<evidence type="ECO:0000313" key="2">
    <source>
        <dbReference type="EMBL" id="QHV99667.1"/>
    </source>
</evidence>
<reference evidence="2 3" key="1">
    <citation type="submission" date="2019-11" db="EMBL/GenBank/DDBJ databases">
        <title>Spirosoma endbachense sp. nov., isolated from a natural salt meadow.</title>
        <authorList>
            <person name="Rojas J."/>
            <person name="Ambika Manirajan B."/>
            <person name="Ratering S."/>
            <person name="Suarez C."/>
            <person name="Geissler-Plaum R."/>
            <person name="Schnell S."/>
        </authorList>
    </citation>
    <scope>NUCLEOTIDE SEQUENCE [LARGE SCALE GENOMIC DNA]</scope>
    <source>
        <strain evidence="2 3">I-24</strain>
    </source>
</reference>
<proteinExistence type="predicted"/>
<evidence type="ECO:0000259" key="1">
    <source>
        <dbReference type="Pfam" id="PF01764"/>
    </source>
</evidence>
<gene>
    <name evidence="2" type="ORF">GJR95_33725</name>
</gene>
<dbReference type="KEGG" id="senf:GJR95_33725"/>
<feature type="domain" description="Fungal lipase-type" evidence="1">
    <location>
        <begin position="91"/>
        <end position="242"/>
    </location>
</feature>
<dbReference type="AlphaFoldDB" id="A0A6P1W6J8"/>
<dbReference type="PANTHER" id="PTHR45856:SF11">
    <property type="entry name" value="FUNGAL LIPASE-LIKE DOMAIN-CONTAINING PROTEIN"/>
    <property type="match status" value="1"/>
</dbReference>
<dbReference type="InterPro" id="IPR002921">
    <property type="entry name" value="Fungal_lipase-type"/>
</dbReference>
<keyword evidence="3" id="KW-1185">Reference proteome</keyword>
<sequence>MSTTSSFATGYNLAEAQLTMTLSTLAYIDENPLPTDTTPAIQAARMRTDINAALQNSAYSDWQVAWGPGLNDDRSNMLYVANNATTSQYAVVIRGTAWTFVLDWIEDLTAVLALVPFAPANNIDVQIAWGTYWGLTQLTSVTGVDPSNQQTDVLTFLKQAASQSDIYVTGHSLGGCLASVLAPTLASSTGLGSADNLKVYTFAAPSAGNNSFATYYNSLFTDNAGISTAYRVYDDLDVVPNAWASLSTIETYYPPFVNCPPDIQSTINWAQSQISGKNYTQVGTDAQQSVIKLAGQILFGPATAGATLSPIDDVLFGLEALWQHGGANYLNLLSATQLSATTAKLRSFALLQSVV</sequence>
<dbReference type="InterPro" id="IPR051218">
    <property type="entry name" value="Sec_MonoDiacylglyc_Lipase"/>
</dbReference>
<dbReference type="SUPFAM" id="SSF53474">
    <property type="entry name" value="alpha/beta-Hydrolases"/>
    <property type="match status" value="1"/>
</dbReference>
<dbReference type="GO" id="GO:0006629">
    <property type="term" value="P:lipid metabolic process"/>
    <property type="evidence" value="ECO:0007669"/>
    <property type="project" value="InterPro"/>
</dbReference>
<evidence type="ECO:0000313" key="3">
    <source>
        <dbReference type="Proteomes" id="UP000464577"/>
    </source>
</evidence>
<dbReference type="Gene3D" id="3.40.50.1820">
    <property type="entry name" value="alpha/beta hydrolase"/>
    <property type="match status" value="1"/>
</dbReference>
<dbReference type="PANTHER" id="PTHR45856">
    <property type="entry name" value="ALPHA/BETA-HYDROLASES SUPERFAMILY PROTEIN"/>
    <property type="match status" value="1"/>
</dbReference>
<dbReference type="InterPro" id="IPR029058">
    <property type="entry name" value="AB_hydrolase_fold"/>
</dbReference>
<name>A0A6P1W6J8_9BACT</name>
<dbReference type="Proteomes" id="UP000464577">
    <property type="component" value="Chromosome"/>
</dbReference>
<protein>
    <recommendedName>
        <fullName evidence="1">Fungal lipase-type domain-containing protein</fullName>
    </recommendedName>
</protein>
<dbReference type="CDD" id="cd00519">
    <property type="entry name" value="Lipase_3"/>
    <property type="match status" value="1"/>
</dbReference>
<dbReference type="EMBL" id="CP045997">
    <property type="protein sequence ID" value="QHV99667.1"/>
    <property type="molecule type" value="Genomic_DNA"/>
</dbReference>
<organism evidence="2 3">
    <name type="scientific">Spirosoma endbachense</name>
    <dbReference type="NCBI Taxonomy" id="2666025"/>
    <lineage>
        <taxon>Bacteria</taxon>
        <taxon>Pseudomonadati</taxon>
        <taxon>Bacteroidota</taxon>
        <taxon>Cytophagia</taxon>
        <taxon>Cytophagales</taxon>
        <taxon>Cytophagaceae</taxon>
        <taxon>Spirosoma</taxon>
    </lineage>
</organism>
<dbReference type="RefSeq" id="WP_162390063.1">
    <property type="nucleotide sequence ID" value="NZ_CP045997.1"/>
</dbReference>